<protein>
    <recommendedName>
        <fullName evidence="8">Enoyl-[acyl-carrier-protein] reductase [NADH]</fullName>
        <ecNumber evidence="8">1.3.1.9</ecNumber>
    </recommendedName>
</protein>
<feature type="active site" description="Proton acceptor" evidence="9">
    <location>
        <position position="167"/>
    </location>
</feature>
<feature type="binding site" evidence="11">
    <location>
        <position position="21"/>
    </location>
    <ligand>
        <name>NAD(+)</name>
        <dbReference type="ChEBI" id="CHEBI:57540"/>
    </ligand>
</feature>
<reference evidence="12 13" key="1">
    <citation type="journal article" date="2009" name="Appl. Environ. Microbiol.">
        <title>Community genomic and proteomic analyses of chemoautotrophic iron-oxidizing "Leptospirillum rubarum" (Group II) and "Leptospirillum ferrodiazotrophum" (Group III) bacteria in acid mine drainage biofilms.</title>
        <authorList>
            <person name="Goltsman D.S."/>
            <person name="Denef V.J."/>
            <person name="Singer S.W."/>
            <person name="VerBerkmoes N.C."/>
            <person name="Lefsrud M."/>
            <person name="Mueller R.S."/>
            <person name="Dick G.J."/>
            <person name="Sun C.L."/>
            <person name="Wheeler K.E."/>
            <person name="Zemla A."/>
            <person name="Baker B.J."/>
            <person name="Hauser L."/>
            <person name="Land M."/>
            <person name="Shah M.B."/>
            <person name="Thelen M.P."/>
            <person name="Hettich R.L."/>
            <person name="Banfield J.F."/>
        </authorList>
    </citation>
    <scope>NUCLEOTIDE SEQUENCE [LARGE SCALE GENOMIC DNA]</scope>
</reference>
<feature type="binding site" evidence="11">
    <location>
        <position position="174"/>
    </location>
    <ligand>
        <name>NAD(+)</name>
        <dbReference type="ChEBI" id="CHEBI:57540"/>
    </ligand>
</feature>
<organism evidence="12 13">
    <name type="scientific">Leptospirillum ferrodiazotrophum</name>
    <dbReference type="NCBI Taxonomy" id="412449"/>
    <lineage>
        <taxon>Bacteria</taxon>
        <taxon>Pseudomonadati</taxon>
        <taxon>Nitrospirota</taxon>
        <taxon>Nitrospiria</taxon>
        <taxon>Nitrospirales</taxon>
        <taxon>Nitrospiraceae</taxon>
        <taxon>Leptospirillum</taxon>
    </lineage>
</organism>
<feature type="binding site" evidence="11">
    <location>
        <begin position="203"/>
        <end position="207"/>
    </location>
    <ligand>
        <name>NAD(+)</name>
        <dbReference type="ChEBI" id="CHEBI:57540"/>
    </ligand>
</feature>
<evidence type="ECO:0000256" key="4">
    <source>
        <dbReference type="ARBA" id="ARBA00022832"/>
    </source>
</evidence>
<keyword evidence="6" id="KW-0443">Lipid metabolism</keyword>
<evidence type="ECO:0000256" key="10">
    <source>
        <dbReference type="PIRSR" id="PIRSR000094-2"/>
    </source>
</evidence>
<dbReference type="PIRSF" id="PIRSF000094">
    <property type="entry name" value="Enoyl-ACP_rdct"/>
    <property type="match status" value="1"/>
</dbReference>
<dbReference type="InterPro" id="IPR036291">
    <property type="entry name" value="NAD(P)-bd_dom_sf"/>
</dbReference>
<feature type="binding site" evidence="11">
    <location>
        <position position="48"/>
    </location>
    <ligand>
        <name>NAD(+)</name>
        <dbReference type="ChEBI" id="CHEBI:57540"/>
    </ligand>
</feature>
<dbReference type="Gene3D" id="3.40.50.720">
    <property type="entry name" value="NAD(P)-binding Rossmann-like Domain"/>
    <property type="match status" value="1"/>
</dbReference>
<evidence type="ECO:0000256" key="7">
    <source>
        <dbReference type="ARBA" id="ARBA00023160"/>
    </source>
</evidence>
<dbReference type="InterPro" id="IPR014358">
    <property type="entry name" value="Enoyl-ACP_Rdtase_NADH"/>
</dbReference>
<evidence type="ECO:0000256" key="8">
    <source>
        <dbReference type="PIRNR" id="PIRNR000094"/>
    </source>
</evidence>
<evidence type="ECO:0000256" key="1">
    <source>
        <dbReference type="ARBA" id="ARBA00005194"/>
    </source>
</evidence>
<dbReference type="GO" id="GO:0006633">
    <property type="term" value="P:fatty acid biosynthetic process"/>
    <property type="evidence" value="ECO:0007669"/>
    <property type="project" value="UniProtKB-KW"/>
</dbReference>
<gene>
    <name evidence="12" type="ORF">UBAL3_92050215</name>
</gene>
<evidence type="ECO:0000256" key="9">
    <source>
        <dbReference type="PIRSR" id="PIRSR000094-1"/>
    </source>
</evidence>
<evidence type="ECO:0000256" key="2">
    <source>
        <dbReference type="ARBA" id="ARBA00009233"/>
    </source>
</evidence>
<evidence type="ECO:0000256" key="11">
    <source>
        <dbReference type="PIRSR" id="PIRSR000094-3"/>
    </source>
</evidence>
<sequence length="269" mass="28777">MTDIPSPAFSLLASRHILVTGVANRWSIAWAVAQSIVKAGGRVTFTYQGESQRSTLEKLLSELPSVGPAPLLLSLDVKNDAEIVAVADRLAKENLRLDGLVHSIAFAKREELDGAFLETSREGFILAQEISAFSLVALCRAFLPLLNPQASIVAMTYLGSERIVPHYNVMGAAKASLEASVRYLAHDLGAKGIRVNAVSAGPIKTASGRAIKGFVDMQKAVADRAPLKGQELTSEEVADATVALLSPLMRAVTGEVLFVDLGYRQMGMF</sequence>
<feature type="active site" description="Proton acceptor" evidence="9">
    <location>
        <position position="157"/>
    </location>
</feature>
<name>C6HXL7_9BACT</name>
<dbReference type="Gene3D" id="1.10.8.400">
    <property type="entry name" value="Enoyl acyl carrier protein reductase"/>
    <property type="match status" value="1"/>
</dbReference>
<dbReference type="PANTHER" id="PTHR43159">
    <property type="entry name" value="ENOYL-[ACYL-CARRIER-PROTEIN] REDUCTASE"/>
    <property type="match status" value="1"/>
</dbReference>
<evidence type="ECO:0000256" key="5">
    <source>
        <dbReference type="ARBA" id="ARBA00023002"/>
    </source>
</evidence>
<feature type="binding site" evidence="11">
    <location>
        <begin position="27"/>
        <end position="28"/>
    </location>
    <ligand>
        <name>NAD(+)</name>
        <dbReference type="ChEBI" id="CHEBI:57540"/>
    </ligand>
</feature>
<comment type="pathway">
    <text evidence="1">Lipid metabolism; fatty acid biosynthesis.</text>
</comment>
<comment type="similarity">
    <text evidence="2 8">Belongs to the short-chain dehydrogenases/reductases (SDR) family. FabI subfamily.</text>
</comment>
<evidence type="ECO:0000256" key="6">
    <source>
        <dbReference type="ARBA" id="ARBA00023098"/>
    </source>
</evidence>
<evidence type="ECO:0000256" key="3">
    <source>
        <dbReference type="ARBA" id="ARBA00022516"/>
    </source>
</evidence>
<keyword evidence="8 11" id="KW-0520">NAD</keyword>
<dbReference type="EMBL" id="GG693873">
    <property type="protein sequence ID" value="EES52846.1"/>
    <property type="molecule type" value="Genomic_DNA"/>
</dbReference>
<proteinExistence type="inferred from homology"/>
<dbReference type="PRINTS" id="PR00081">
    <property type="entry name" value="GDHRDH"/>
</dbReference>
<evidence type="ECO:0000313" key="12">
    <source>
        <dbReference type="EMBL" id="EES52846.1"/>
    </source>
</evidence>
<dbReference type="SUPFAM" id="SSF51735">
    <property type="entry name" value="NAD(P)-binding Rossmann-fold domains"/>
    <property type="match status" value="1"/>
</dbReference>
<dbReference type="EC" id="1.3.1.9" evidence="8"/>
<dbReference type="Proteomes" id="UP000009374">
    <property type="component" value="Unassembled WGS sequence"/>
</dbReference>
<keyword evidence="5 8" id="KW-0560">Oxidoreductase</keyword>
<dbReference type="PANTHER" id="PTHR43159:SF2">
    <property type="entry name" value="ENOYL-[ACYL-CARRIER-PROTEIN] REDUCTASE [NADH], CHLOROPLASTIC"/>
    <property type="match status" value="1"/>
</dbReference>
<comment type="catalytic activity">
    <reaction evidence="8">
        <text>a 2,3-saturated acyl-[ACP] + NAD(+) = a (2E)-enoyl-[ACP] + NADH + H(+)</text>
        <dbReference type="Rhea" id="RHEA:10240"/>
        <dbReference type="Rhea" id="RHEA-COMP:9925"/>
        <dbReference type="Rhea" id="RHEA-COMP:9926"/>
        <dbReference type="ChEBI" id="CHEBI:15378"/>
        <dbReference type="ChEBI" id="CHEBI:57540"/>
        <dbReference type="ChEBI" id="CHEBI:57945"/>
        <dbReference type="ChEBI" id="CHEBI:78784"/>
        <dbReference type="ChEBI" id="CHEBI:78785"/>
        <dbReference type="EC" id="1.3.1.9"/>
    </reaction>
</comment>
<dbReference type="CDD" id="cd05372">
    <property type="entry name" value="ENR_SDR"/>
    <property type="match status" value="1"/>
</dbReference>
<dbReference type="AlphaFoldDB" id="C6HXL7"/>
<feature type="binding site" evidence="10">
    <location>
        <position position="107"/>
    </location>
    <ligand>
        <name>substrate</name>
    </ligand>
</feature>
<dbReference type="Pfam" id="PF13561">
    <property type="entry name" value="adh_short_C2"/>
    <property type="match status" value="1"/>
</dbReference>
<dbReference type="GO" id="GO:0004318">
    <property type="term" value="F:enoyl-[acyl-carrier-protein] reductase (NADH) activity"/>
    <property type="evidence" value="ECO:0007669"/>
    <property type="project" value="UniProtKB-EC"/>
</dbReference>
<keyword evidence="7 8" id="KW-0275">Fatty acid biosynthesis</keyword>
<keyword evidence="3 8" id="KW-0444">Lipid biosynthesis</keyword>
<keyword evidence="4" id="KW-0276">Fatty acid metabolism</keyword>
<feature type="binding site" evidence="11">
    <location>
        <begin position="76"/>
        <end position="77"/>
    </location>
    <ligand>
        <name>NAD(+)</name>
        <dbReference type="ChEBI" id="CHEBI:57540"/>
    </ligand>
</feature>
<feature type="binding site" evidence="11">
    <location>
        <position position="104"/>
    </location>
    <ligand>
        <name>NAD(+)</name>
        <dbReference type="ChEBI" id="CHEBI:57540"/>
    </ligand>
</feature>
<dbReference type="InterPro" id="IPR002347">
    <property type="entry name" value="SDR_fam"/>
</dbReference>
<keyword evidence="13" id="KW-1185">Reference proteome</keyword>
<accession>C6HXL7</accession>
<evidence type="ECO:0000313" key="13">
    <source>
        <dbReference type="Proteomes" id="UP000009374"/>
    </source>
</evidence>